<evidence type="ECO:0000313" key="8">
    <source>
        <dbReference type="Proteomes" id="UP001597468"/>
    </source>
</evidence>
<reference evidence="8" key="1">
    <citation type="journal article" date="2019" name="Int. J. Syst. Evol. Microbiol.">
        <title>The Global Catalogue of Microorganisms (GCM) 10K type strain sequencing project: providing services to taxonomists for standard genome sequencing and annotation.</title>
        <authorList>
            <consortium name="The Broad Institute Genomics Platform"/>
            <consortium name="The Broad Institute Genome Sequencing Center for Infectious Disease"/>
            <person name="Wu L."/>
            <person name="Ma J."/>
        </authorList>
    </citation>
    <scope>NUCLEOTIDE SEQUENCE [LARGE SCALE GENOMIC DNA]</scope>
    <source>
        <strain evidence="8">KCTC 42585</strain>
    </source>
</reference>
<dbReference type="PROSITE" id="PS51257">
    <property type="entry name" value="PROKAR_LIPOPROTEIN"/>
    <property type="match status" value="1"/>
</dbReference>
<dbReference type="SUPFAM" id="SSF54001">
    <property type="entry name" value="Cysteine proteinases"/>
    <property type="match status" value="1"/>
</dbReference>
<proteinExistence type="inferred from homology"/>
<dbReference type="EMBL" id="JBHULT010000006">
    <property type="protein sequence ID" value="MFD2517337.1"/>
    <property type="molecule type" value="Genomic_DNA"/>
</dbReference>
<comment type="caution">
    <text evidence="7">The sequence shown here is derived from an EMBL/GenBank/DDBJ whole genome shotgun (WGS) entry which is preliminary data.</text>
</comment>
<accession>A0ABW5IW44</accession>
<dbReference type="PANTHER" id="PTHR47053:SF1">
    <property type="entry name" value="MUREIN DD-ENDOPEPTIDASE MEPH-RELATED"/>
    <property type="match status" value="1"/>
</dbReference>
<evidence type="ECO:0000313" key="7">
    <source>
        <dbReference type="EMBL" id="MFD2517337.1"/>
    </source>
</evidence>
<dbReference type="SUPFAM" id="SSF82057">
    <property type="entry name" value="Prokaryotic SH3-related domain"/>
    <property type="match status" value="1"/>
</dbReference>
<evidence type="ECO:0000256" key="1">
    <source>
        <dbReference type="ARBA" id="ARBA00007074"/>
    </source>
</evidence>
<keyword evidence="3" id="KW-0378">Hydrolase</keyword>
<dbReference type="InterPro" id="IPR051202">
    <property type="entry name" value="Peptidase_C40"/>
</dbReference>
<organism evidence="7 8">
    <name type="scientific">Salinimicrobium flavum</name>
    <dbReference type="NCBI Taxonomy" id="1737065"/>
    <lineage>
        <taxon>Bacteria</taxon>
        <taxon>Pseudomonadati</taxon>
        <taxon>Bacteroidota</taxon>
        <taxon>Flavobacteriia</taxon>
        <taxon>Flavobacteriales</taxon>
        <taxon>Flavobacteriaceae</taxon>
        <taxon>Salinimicrobium</taxon>
    </lineage>
</organism>
<dbReference type="PANTHER" id="PTHR47053">
    <property type="entry name" value="MUREIN DD-ENDOPEPTIDASE MEPH-RELATED"/>
    <property type="match status" value="1"/>
</dbReference>
<evidence type="ECO:0000256" key="2">
    <source>
        <dbReference type="ARBA" id="ARBA00022670"/>
    </source>
</evidence>
<evidence type="ECO:0000259" key="5">
    <source>
        <dbReference type="PROSITE" id="PS51781"/>
    </source>
</evidence>
<dbReference type="Proteomes" id="UP001597468">
    <property type="component" value="Unassembled WGS sequence"/>
</dbReference>
<dbReference type="RefSeq" id="WP_380749328.1">
    <property type="nucleotide sequence ID" value="NZ_JBHULT010000006.1"/>
</dbReference>
<keyword evidence="8" id="KW-1185">Reference proteome</keyword>
<dbReference type="Pfam" id="PF08239">
    <property type="entry name" value="SH3_3"/>
    <property type="match status" value="1"/>
</dbReference>
<dbReference type="PROSITE" id="PS51935">
    <property type="entry name" value="NLPC_P60"/>
    <property type="match status" value="1"/>
</dbReference>
<evidence type="ECO:0000259" key="6">
    <source>
        <dbReference type="PROSITE" id="PS51935"/>
    </source>
</evidence>
<feature type="domain" description="SH3b" evidence="5">
    <location>
        <begin position="106"/>
        <end position="169"/>
    </location>
</feature>
<keyword evidence="4" id="KW-0788">Thiol protease</keyword>
<dbReference type="Gene3D" id="2.30.30.40">
    <property type="entry name" value="SH3 Domains"/>
    <property type="match status" value="2"/>
</dbReference>
<dbReference type="InterPro" id="IPR000064">
    <property type="entry name" value="NLP_P60_dom"/>
</dbReference>
<evidence type="ECO:0000256" key="3">
    <source>
        <dbReference type="ARBA" id="ARBA00022801"/>
    </source>
</evidence>
<dbReference type="Pfam" id="PF00877">
    <property type="entry name" value="NLPC_P60"/>
    <property type="match status" value="1"/>
</dbReference>
<keyword evidence="2" id="KW-0645">Protease</keyword>
<protein>
    <submittedName>
        <fullName evidence="7">C40 family peptidase</fullName>
    </submittedName>
</protein>
<name>A0ABW5IW44_9FLAO</name>
<dbReference type="InterPro" id="IPR003646">
    <property type="entry name" value="SH3-like_bac-type"/>
</dbReference>
<sequence>MNNFQKSAFLALFTALALIGCKNGQEEAEKENETEIFIAEVKQEQIPDKRVALFNVEGIARDGEYVLRGESNQPEAVASLKSKLESAGINYSDSIQMLPSKDLGDKTVALVRTSVANIRSNPAHSAELATQATLGTPLKVLKQDGDWYLVQTPDAYLAWVDHGGITRLTQKELAAWKAAEKVIFLEPFGQAYEAPSAQSGTVSDVVAGNIFELTGRKNGFFEIKYPDGRTAYIPQAQAQLYEEWIKSVDQSEEDLVQTSKKLMGLPYLWGGTSPKGVDCSGFTKTIFFMNGMVIPRDASQQVHTGTVVDSLRNFENLKPGDLLFFGTPATDSTKEKVVHVGMWIGDNKFIHSSGNVHISSVDKNAEDYDDFNYQRYLRTKRLVGVDDPNLTLLKRSDLFMAAKTEKDTAAVPRM</sequence>
<dbReference type="InterPro" id="IPR038765">
    <property type="entry name" value="Papain-like_cys_pep_sf"/>
</dbReference>
<dbReference type="PROSITE" id="PS51781">
    <property type="entry name" value="SH3B"/>
    <property type="match status" value="1"/>
</dbReference>
<evidence type="ECO:0000256" key="4">
    <source>
        <dbReference type="ARBA" id="ARBA00022807"/>
    </source>
</evidence>
<gene>
    <name evidence="7" type="ORF">ACFSTG_05480</name>
</gene>
<dbReference type="Gene3D" id="3.90.1720.10">
    <property type="entry name" value="endopeptidase domain like (from Nostoc punctiforme)"/>
    <property type="match status" value="1"/>
</dbReference>
<dbReference type="SMART" id="SM00287">
    <property type="entry name" value="SH3b"/>
    <property type="match status" value="2"/>
</dbReference>
<comment type="similarity">
    <text evidence="1">Belongs to the peptidase C40 family.</text>
</comment>
<feature type="domain" description="NlpC/P60" evidence="6">
    <location>
        <begin position="249"/>
        <end position="383"/>
    </location>
</feature>